<protein>
    <recommendedName>
        <fullName evidence="4">PH (Pleckstrin Homology) domain-containing protein</fullName>
    </recommendedName>
</protein>
<dbReference type="Proteomes" id="UP000316167">
    <property type="component" value="Unassembled WGS sequence"/>
</dbReference>
<proteinExistence type="predicted"/>
<evidence type="ECO:0000313" key="3">
    <source>
        <dbReference type="Proteomes" id="UP000316167"/>
    </source>
</evidence>
<comment type="caution">
    <text evidence="2">The sequence shown here is derived from an EMBL/GenBank/DDBJ whole genome shotgun (WGS) entry which is preliminary data.</text>
</comment>
<feature type="transmembrane region" description="Helical" evidence="1">
    <location>
        <begin position="47"/>
        <end position="65"/>
    </location>
</feature>
<name>A0A562SHN6_9BACT</name>
<keyword evidence="1" id="KW-0472">Membrane</keyword>
<sequence length="170" mass="19821">MPFLDTNFKPKVTIYKADQKTNIYYIIGFVILFGLTIPLSSKFTSNSWTLPLIFLLLFLVFNFVTSRLNEVWLDKPNSNLTLLYKNYVGVKRKLKYDLDKIEFTYKRQATSFRGGIKNICTIYYSGKKVTQLIPDNDDWSDDEIRSFVYGLLETGVKKKFVGYSLKDVET</sequence>
<organism evidence="2 3">
    <name type="scientific">Lacibacter cauensis</name>
    <dbReference type="NCBI Taxonomy" id="510947"/>
    <lineage>
        <taxon>Bacteria</taxon>
        <taxon>Pseudomonadati</taxon>
        <taxon>Bacteroidota</taxon>
        <taxon>Chitinophagia</taxon>
        <taxon>Chitinophagales</taxon>
        <taxon>Chitinophagaceae</taxon>
        <taxon>Lacibacter</taxon>
    </lineage>
</organism>
<dbReference type="RefSeq" id="WP_158637420.1">
    <property type="nucleotide sequence ID" value="NZ_VLLE01000005.1"/>
</dbReference>
<evidence type="ECO:0000256" key="1">
    <source>
        <dbReference type="SAM" id="Phobius"/>
    </source>
</evidence>
<evidence type="ECO:0008006" key="4">
    <source>
        <dbReference type="Google" id="ProtNLM"/>
    </source>
</evidence>
<dbReference type="OrthoDB" id="669744at2"/>
<feature type="transmembrane region" description="Helical" evidence="1">
    <location>
        <begin position="21"/>
        <end position="41"/>
    </location>
</feature>
<keyword evidence="3" id="KW-1185">Reference proteome</keyword>
<gene>
    <name evidence="2" type="ORF">IQ13_3317</name>
</gene>
<dbReference type="EMBL" id="VLLE01000005">
    <property type="protein sequence ID" value="TWI80638.1"/>
    <property type="molecule type" value="Genomic_DNA"/>
</dbReference>
<reference evidence="2 3" key="1">
    <citation type="journal article" date="2015" name="Stand. Genomic Sci.">
        <title>Genomic Encyclopedia of Bacterial and Archaeal Type Strains, Phase III: the genomes of soil and plant-associated and newly described type strains.</title>
        <authorList>
            <person name="Whitman W.B."/>
            <person name="Woyke T."/>
            <person name="Klenk H.P."/>
            <person name="Zhou Y."/>
            <person name="Lilburn T.G."/>
            <person name="Beck B.J."/>
            <person name="De Vos P."/>
            <person name="Vandamme P."/>
            <person name="Eisen J.A."/>
            <person name="Garrity G."/>
            <person name="Hugenholtz P."/>
            <person name="Kyrpides N.C."/>
        </authorList>
    </citation>
    <scope>NUCLEOTIDE SEQUENCE [LARGE SCALE GENOMIC DNA]</scope>
    <source>
        <strain evidence="2 3">CGMCC 1.7271</strain>
    </source>
</reference>
<evidence type="ECO:0000313" key="2">
    <source>
        <dbReference type="EMBL" id="TWI80638.1"/>
    </source>
</evidence>
<keyword evidence="1" id="KW-0812">Transmembrane</keyword>
<accession>A0A562SHN6</accession>
<dbReference type="AlphaFoldDB" id="A0A562SHN6"/>
<keyword evidence="1" id="KW-1133">Transmembrane helix</keyword>